<dbReference type="CDD" id="cd08952">
    <property type="entry name" value="KR_1_SDR_x"/>
    <property type="match status" value="1"/>
</dbReference>
<dbReference type="InterPro" id="IPR036299">
    <property type="entry name" value="Polyketide_synth_docking_sf"/>
</dbReference>
<dbReference type="Pfam" id="PF08990">
    <property type="entry name" value="Docking"/>
    <property type="match status" value="1"/>
</dbReference>
<evidence type="ECO:0000256" key="1">
    <source>
        <dbReference type="ARBA" id="ARBA00001957"/>
    </source>
</evidence>
<dbReference type="Pfam" id="PF08659">
    <property type="entry name" value="KR"/>
    <property type="match status" value="1"/>
</dbReference>
<keyword evidence="3" id="KW-0597">Phosphoprotein</keyword>
<dbReference type="Pfam" id="PF00698">
    <property type="entry name" value="Acyl_transf_1"/>
    <property type="match status" value="2"/>
</dbReference>
<keyword evidence="5" id="KW-0045">Antibiotic biosynthesis</keyword>
<feature type="domain" description="Carrier" evidence="8">
    <location>
        <begin position="2380"/>
        <end position="2455"/>
    </location>
</feature>
<proteinExistence type="predicted"/>
<keyword evidence="4" id="KW-0808">Transferase</keyword>
<dbReference type="Gene3D" id="1.10.1200.10">
    <property type="entry name" value="ACP-like"/>
    <property type="match status" value="2"/>
</dbReference>
<dbReference type="SMART" id="SM00825">
    <property type="entry name" value="PKS_KS"/>
    <property type="match status" value="2"/>
</dbReference>
<keyword evidence="7" id="KW-0012">Acyltransferase</keyword>
<evidence type="ECO:0000256" key="3">
    <source>
        <dbReference type="ARBA" id="ARBA00022553"/>
    </source>
</evidence>
<dbReference type="Pfam" id="PF00550">
    <property type="entry name" value="PP-binding"/>
    <property type="match status" value="2"/>
</dbReference>
<dbReference type="Proteomes" id="UP000649955">
    <property type="component" value="Unassembled WGS sequence"/>
</dbReference>
<dbReference type="SUPFAM" id="SSF52151">
    <property type="entry name" value="FabD/lysophospholipase-like"/>
    <property type="match status" value="2"/>
</dbReference>
<dbReference type="Pfam" id="PF16197">
    <property type="entry name" value="KAsynt_C_assoc"/>
    <property type="match status" value="2"/>
</dbReference>
<dbReference type="InterPro" id="IPR009081">
    <property type="entry name" value="PP-bd_ACP"/>
</dbReference>
<dbReference type="SMART" id="SM01294">
    <property type="entry name" value="PKS_PP_betabranch"/>
    <property type="match status" value="2"/>
</dbReference>
<dbReference type="Gene3D" id="3.30.70.3290">
    <property type="match status" value="2"/>
</dbReference>
<gene>
    <name evidence="10" type="ORF">GCM10017567_83600</name>
</gene>
<dbReference type="InterPro" id="IPR014043">
    <property type="entry name" value="Acyl_transferase_dom"/>
</dbReference>
<dbReference type="SUPFAM" id="SSF53901">
    <property type="entry name" value="Thiolase-like"/>
    <property type="match status" value="2"/>
</dbReference>
<dbReference type="Gene3D" id="3.40.366.10">
    <property type="entry name" value="Malonyl-Coenzyme A Acyl Carrier Protein, domain 2"/>
    <property type="match status" value="2"/>
</dbReference>
<dbReference type="InterPro" id="IPR036291">
    <property type="entry name" value="NAD(P)-bd_dom_sf"/>
</dbReference>
<dbReference type="InterPro" id="IPR014030">
    <property type="entry name" value="Ketoacyl_synth_N"/>
</dbReference>
<dbReference type="SMART" id="SM00822">
    <property type="entry name" value="PKS_KR"/>
    <property type="match status" value="1"/>
</dbReference>
<dbReference type="InterPro" id="IPR015083">
    <property type="entry name" value="NorB/c/GfsB-D-like_docking"/>
</dbReference>
<evidence type="ECO:0000256" key="5">
    <source>
        <dbReference type="ARBA" id="ARBA00023194"/>
    </source>
</evidence>
<keyword evidence="11" id="KW-1185">Reference proteome</keyword>
<evidence type="ECO:0000256" key="2">
    <source>
        <dbReference type="ARBA" id="ARBA00022450"/>
    </source>
</evidence>
<accession>A0ABQ3KU75</accession>
<dbReference type="InterPro" id="IPR020841">
    <property type="entry name" value="PKS_Beta-ketoAc_synthase_dom"/>
</dbReference>
<dbReference type="PROSITE" id="PS00012">
    <property type="entry name" value="PHOSPHOPANTETHEINE"/>
    <property type="match status" value="2"/>
</dbReference>
<reference evidence="11" key="1">
    <citation type="journal article" date="2019" name="Int. J. Syst. Evol. Microbiol.">
        <title>The Global Catalogue of Microorganisms (GCM) 10K type strain sequencing project: providing services to taxonomists for standard genome sequencing and annotation.</title>
        <authorList>
            <consortium name="The Broad Institute Genomics Platform"/>
            <consortium name="The Broad Institute Genome Sequencing Center for Infectious Disease"/>
            <person name="Wu L."/>
            <person name="Ma J."/>
        </authorList>
    </citation>
    <scope>NUCLEOTIDE SEQUENCE [LARGE SCALE GENOMIC DNA]</scope>
    <source>
        <strain evidence="11">CGMCC 4.7680</strain>
    </source>
</reference>
<organism evidence="10 11">
    <name type="scientific">Amycolatopsis bullii</name>
    <dbReference type="NCBI Taxonomy" id="941987"/>
    <lineage>
        <taxon>Bacteria</taxon>
        <taxon>Bacillati</taxon>
        <taxon>Actinomycetota</taxon>
        <taxon>Actinomycetes</taxon>
        <taxon>Pseudonocardiales</taxon>
        <taxon>Pseudonocardiaceae</taxon>
        <taxon>Amycolatopsis</taxon>
    </lineage>
</organism>
<dbReference type="InterPro" id="IPR020806">
    <property type="entry name" value="PKS_PP-bd"/>
</dbReference>
<dbReference type="InterPro" id="IPR016039">
    <property type="entry name" value="Thiolase-like"/>
</dbReference>
<evidence type="ECO:0000313" key="10">
    <source>
        <dbReference type="EMBL" id="GHG48284.1"/>
    </source>
</evidence>
<dbReference type="PROSITE" id="PS00606">
    <property type="entry name" value="KS3_1"/>
    <property type="match status" value="2"/>
</dbReference>
<dbReference type="SUPFAM" id="SSF47336">
    <property type="entry name" value="ACP-like"/>
    <property type="match status" value="2"/>
</dbReference>
<evidence type="ECO:0000256" key="7">
    <source>
        <dbReference type="ARBA" id="ARBA00023315"/>
    </source>
</evidence>
<protein>
    <submittedName>
        <fullName evidence="10">Uncharacterized protein</fullName>
    </submittedName>
</protein>
<sequence length="2473" mass="256121">MADEQKLVEYLKRVTADLHATRARLRDAEQRAVEPIAVVGMGCRFPGGVSSPEELWDLVAAGGDAISAFPAGRGWEGAYRYDENADRPGTISTREGGFLHDAPEFDAAFFGISPREALAMDPQQRLLLETSWEAFESAGIDPASARGEATGVFVGTNAQDYVFGLAGDGDEELEGHLLTGNAASVLSGRIAYVLGLEGPAATVDTACSSSLVAMHLAAQALRAGECRLALAGGATVMASLLQLQGFSRQRALAADGRCKAFSAAADGMGMAEGAGVLLLERLSDARAHGRRVLAVLRSSAVNSDGASNGLTAPNGPSQQRVIRAALAKARLEPSDVDAVEAHGTGTGLGDPIEAQALLATYGKHRDRPLWLGSVKSNIGHTQAAAGVAGVIKMIMALRHEELPRTLHVAEPTRQVDWSAGAVSLLAEPVPWPAGERTRRAGVSSFGMSGTNAHVILEEAPAEAGPGARTTPESMPWPLSARSARALAGQADRLRKHLIERPELDVADVGFSLAATRTAFEHRAVLTGTREDLLSGLELLARGAEAGVGGVAGEEARPLVFVFPGQGTQWDGMARELYVRSDVFRARLTECAGALEPHVGWSLPDVVLGVAGAPGLDRVDVVQPVSFAVMVSLAELWRSHGVVPDAVVGHSQGEIAAAVVSGALSLEDGAKVVALRSRALRAIAGRGGMLAVGLPEDRVRDSLGAGLVVAAVNGPSATVVSGDLAAVRALADRLAAAGARAKLVPVDYASHSPHVEQLRAELATALARITPRRSAVPFYSTVTGTVHDTTGLDGAYWFENLRRPVRFADAVVALGEAGHTAFVEVSSHPVLTPGIQDLAGDAVVTGTLRRDEGGLERFWAAVAELHVAGVPVDFTPAYPGARAVPLPTYAFDRTRYWRGGVPGRAKPVADGWRYRVGWQRLPDAAGELSGRWWVVGTGPDLPDSALGAAGVRRIAPSADHAELAGRLRAAAADGAPAGVLALPPAGAPAVTTAVLVRALGDAGIEAPLWCLTRGAVAAVPGEPVLPAQAEVWGFGRSIALEHPERWGGLVDLPADADEAAWARLRAVLADGPAEDQVAIRANGRYARRLVRAPLARAGRPWRPEGTVLVTGGTGAVGAQVARWLARGGAEHLVLAGRRGGDAPGVAELTRELVALGARVTVAGCDVGDRDEVAALLAGLPGPPLRAVFHAAGVLDDGVAESLTADRIEAVARPKSVAAGHLHELTRGHDLTAFVLFSSFAGTFGAAGQSAYAAANAHLDALAELRHAQGLPATSVAWGFWGGAGLAAGNALADERLRRGGVLPMAPEQAILALELELGAGDPTVVLADVDWTLFAPAFTAARPSPLLAELPEAGSGEAPADGGGAEDLVGLPEAERRDRLARIVRAGVSRVLGHDGADAVDVSRPFKDLGFDSLTALELRNRLGTATGLRLPATLVFDHPTPAALTAFLAAELGGGAAPAPAPVVTRPVDEPIAIVGTACRLPGGVRSAAGLWRLVADGVDAIGPFPDDRGWDLERLYDPEGAAPGTVYVREGGFLTDATDFDAGFFGISPREALAMDPQQRILLETAWESFEDGGIDPTSLRGSRTGVFVGSNMQDYGVSLAGSADELAGYLLTGNASSVLSGRVAYTFGFEGPAVTVDTACSSSLVALHLGVQSLRRGESDLVLAGGVTVLSSPVAFVEFARQGGLSRDGRSRAFGAGADGTGWGEGVGLVLLERLSDARRAGRRVLAVVRGSAVNSDGASNGLTAPNGPSQVRVIRAALADAGLEPSDVDVVEAHGTGTALGDPIEAQAVLAAYGVGRGVPLLLGSVKSNIGHTQAAAGVAGVLKMVEAMRRGVVPKTLHAEVVSPHVDWGSGAVRVVNEAMPWPDPGRPRRAAVSSFGISGTNAHVVLEAPDEAGTAPEPPVRAMPVVPWVVSAASESALRAQAIRLAGFAAGADAPSVADIGLSLATTRAALPHRATVLGETREDLLAGLRALAGGATPGSVLTGKARPDRRVAFLYTGQGSQRARMGGELAAGHPVFAEALDEVLAEFETRLARSLREILFAPPDDPDAVLLDETEYTQPALFAFEVALTRLLASLGVVPGYVAGHSVGEIVAAHVAGVLDLPDACALVAARARLMQALPPGGTMAAIGATEDEVRAELPPQTGIAAVNGPEAVVVSGPESAVDDLVASFRARGSRARRLRVSHAFHSPLVEPVLEDFRAVVSRLAFADPRLPIVSNVTGALARPGELTDAEYWVRHVREPVLFAAGLRALEAAGADVYLEVGPDATLTTMARDCLTGPAVLVAATRKSWPEPVALLSALGPVYAAGVDVAWGELFAGSGARTVRLPGYAFQRRRFWPAATERPDDVVPPAPEAAGPGFPLLEELAAAAPEDHDEVVARFVRAQVTEVLRLPDTEPVDDTAEFLQLGFDSMTAVELRDRLTAVVGLDLPATLVFDHPTLELLAAHLSAELKSVQPAPGAGEGKVSHDR</sequence>
<dbReference type="Pfam" id="PF00109">
    <property type="entry name" value="ketoacyl-synt"/>
    <property type="match status" value="2"/>
</dbReference>
<dbReference type="InterPro" id="IPR036736">
    <property type="entry name" value="ACP-like_sf"/>
</dbReference>
<dbReference type="InterPro" id="IPR018201">
    <property type="entry name" value="Ketoacyl_synth_AS"/>
</dbReference>
<dbReference type="SUPFAM" id="SSF51735">
    <property type="entry name" value="NAD(P)-binding Rossmann-fold domains"/>
    <property type="match status" value="2"/>
</dbReference>
<dbReference type="SUPFAM" id="SSF55048">
    <property type="entry name" value="Probable ACP-binding domain of malonyl-CoA ACP transacylase"/>
    <property type="match status" value="2"/>
</dbReference>
<feature type="domain" description="Ketosynthase family 3 (KS3)" evidence="9">
    <location>
        <begin position="1469"/>
        <end position="1893"/>
    </location>
</feature>
<dbReference type="Gene3D" id="3.40.47.10">
    <property type="match status" value="2"/>
</dbReference>
<dbReference type="InterPro" id="IPR050091">
    <property type="entry name" value="PKS_NRPS_Biosynth_Enz"/>
</dbReference>
<dbReference type="PROSITE" id="PS52004">
    <property type="entry name" value="KS3_2"/>
    <property type="match status" value="2"/>
</dbReference>
<feature type="domain" description="Ketosynthase family 3 (KS3)" evidence="9">
    <location>
        <begin position="33"/>
        <end position="458"/>
    </location>
</feature>
<dbReference type="InterPro" id="IPR016035">
    <property type="entry name" value="Acyl_Trfase/lysoPLipase"/>
</dbReference>
<keyword evidence="6" id="KW-0511">Multifunctional enzyme</keyword>
<dbReference type="SUPFAM" id="SSF101173">
    <property type="entry name" value="Docking domain B of the erythromycin polyketide synthase (DEBS)"/>
    <property type="match status" value="1"/>
</dbReference>
<dbReference type="Gene3D" id="3.40.50.720">
    <property type="entry name" value="NAD(P)-binding Rossmann-like Domain"/>
    <property type="match status" value="1"/>
</dbReference>
<dbReference type="InterPro" id="IPR001227">
    <property type="entry name" value="Ac_transferase_dom_sf"/>
</dbReference>
<dbReference type="InterPro" id="IPR057326">
    <property type="entry name" value="KR_dom"/>
</dbReference>
<evidence type="ECO:0000256" key="6">
    <source>
        <dbReference type="ARBA" id="ARBA00023268"/>
    </source>
</evidence>
<dbReference type="InterPro" id="IPR032821">
    <property type="entry name" value="PKS_assoc"/>
</dbReference>
<dbReference type="CDD" id="cd00833">
    <property type="entry name" value="PKS"/>
    <property type="match status" value="2"/>
</dbReference>
<dbReference type="SMART" id="SM00827">
    <property type="entry name" value="PKS_AT"/>
    <property type="match status" value="2"/>
</dbReference>
<evidence type="ECO:0000256" key="4">
    <source>
        <dbReference type="ARBA" id="ARBA00022679"/>
    </source>
</evidence>
<dbReference type="Pfam" id="PF02801">
    <property type="entry name" value="Ketoacyl-synt_C"/>
    <property type="match status" value="2"/>
</dbReference>
<dbReference type="PROSITE" id="PS50075">
    <property type="entry name" value="CARRIER"/>
    <property type="match status" value="2"/>
</dbReference>
<feature type="domain" description="Carrier" evidence="8">
    <location>
        <begin position="1377"/>
        <end position="1452"/>
    </location>
</feature>
<dbReference type="EMBL" id="BNAW01000072">
    <property type="protein sequence ID" value="GHG48284.1"/>
    <property type="molecule type" value="Genomic_DNA"/>
</dbReference>
<comment type="caution">
    <text evidence="10">The sequence shown here is derived from an EMBL/GenBank/DDBJ whole genome shotgun (WGS) entry which is preliminary data.</text>
</comment>
<dbReference type="InterPro" id="IPR006162">
    <property type="entry name" value="Ppantetheine_attach_site"/>
</dbReference>
<comment type="cofactor">
    <cofactor evidence="1">
        <name>pantetheine 4'-phosphate</name>
        <dbReference type="ChEBI" id="CHEBI:47942"/>
    </cofactor>
</comment>
<keyword evidence="2" id="KW-0596">Phosphopantetheine</keyword>
<evidence type="ECO:0000259" key="8">
    <source>
        <dbReference type="PROSITE" id="PS50075"/>
    </source>
</evidence>
<dbReference type="RefSeq" id="WP_229903198.1">
    <property type="nucleotide sequence ID" value="NZ_BNAW01000072.1"/>
</dbReference>
<dbReference type="PANTHER" id="PTHR43775">
    <property type="entry name" value="FATTY ACID SYNTHASE"/>
    <property type="match status" value="1"/>
</dbReference>
<dbReference type="PANTHER" id="PTHR43775:SF51">
    <property type="entry name" value="INACTIVE PHENOLPHTHIOCEROL SYNTHESIS POLYKETIDE SYNTHASE TYPE I PKS1-RELATED"/>
    <property type="match status" value="1"/>
</dbReference>
<dbReference type="InterPro" id="IPR016036">
    <property type="entry name" value="Malonyl_transacylase_ACP-bd"/>
</dbReference>
<dbReference type="InterPro" id="IPR013968">
    <property type="entry name" value="PKS_KR"/>
</dbReference>
<dbReference type="InterPro" id="IPR014031">
    <property type="entry name" value="Ketoacyl_synth_C"/>
</dbReference>
<name>A0ABQ3KU75_9PSEU</name>
<evidence type="ECO:0000259" key="9">
    <source>
        <dbReference type="PROSITE" id="PS52004"/>
    </source>
</evidence>
<evidence type="ECO:0000313" key="11">
    <source>
        <dbReference type="Proteomes" id="UP000649955"/>
    </source>
</evidence>
<dbReference type="SMART" id="SM00823">
    <property type="entry name" value="PKS_PP"/>
    <property type="match status" value="2"/>
</dbReference>